<accession>A0A852UW88</accession>
<dbReference type="Proteomes" id="UP000576393">
    <property type="component" value="Unassembled WGS sequence"/>
</dbReference>
<comment type="caution">
    <text evidence="2">The sequence shown here is derived from an EMBL/GenBank/DDBJ whole genome shotgun (WGS) entry which is preliminary data.</text>
</comment>
<evidence type="ECO:0000256" key="1">
    <source>
        <dbReference type="SAM" id="MobiDB-lite"/>
    </source>
</evidence>
<protein>
    <submittedName>
        <fullName evidence="2">Uncharacterized protein</fullName>
    </submittedName>
</protein>
<feature type="region of interest" description="Disordered" evidence="1">
    <location>
        <begin position="1"/>
        <end position="23"/>
    </location>
</feature>
<evidence type="ECO:0000313" key="3">
    <source>
        <dbReference type="Proteomes" id="UP000576393"/>
    </source>
</evidence>
<organism evidence="2 3">
    <name type="scientific">Streptosporangium sandarakinum</name>
    <dbReference type="NCBI Taxonomy" id="1260955"/>
    <lineage>
        <taxon>Bacteria</taxon>
        <taxon>Bacillati</taxon>
        <taxon>Actinomycetota</taxon>
        <taxon>Actinomycetes</taxon>
        <taxon>Streptosporangiales</taxon>
        <taxon>Streptosporangiaceae</taxon>
        <taxon>Streptosporangium</taxon>
    </lineage>
</organism>
<sequence length="79" mass="8432">MISPQRPDPCRHSETMTRPCVHPGDAECAPRHLSNTGRSAAADPTSAVINKMVAPSMARSGRTPLLGVLDRIGINDNQV</sequence>
<evidence type="ECO:0000313" key="2">
    <source>
        <dbReference type="EMBL" id="NYF37981.1"/>
    </source>
</evidence>
<dbReference type="RefSeq" id="WP_179817806.1">
    <property type="nucleotide sequence ID" value="NZ_JACCCO010000001.1"/>
</dbReference>
<dbReference type="AlphaFoldDB" id="A0A852UW88"/>
<dbReference type="EMBL" id="JACCCO010000001">
    <property type="protein sequence ID" value="NYF37981.1"/>
    <property type="molecule type" value="Genomic_DNA"/>
</dbReference>
<reference evidence="2 3" key="1">
    <citation type="submission" date="2020-07" db="EMBL/GenBank/DDBJ databases">
        <title>Sequencing the genomes of 1000 actinobacteria strains.</title>
        <authorList>
            <person name="Klenk H.-P."/>
        </authorList>
    </citation>
    <scope>NUCLEOTIDE SEQUENCE [LARGE SCALE GENOMIC DNA]</scope>
    <source>
        <strain evidence="2 3">DSM 45763</strain>
    </source>
</reference>
<name>A0A852UW88_9ACTN</name>
<proteinExistence type="predicted"/>
<keyword evidence="3" id="KW-1185">Reference proteome</keyword>
<gene>
    <name evidence="2" type="ORF">HDA43_000140</name>
</gene>